<evidence type="ECO:0000256" key="1">
    <source>
        <dbReference type="ARBA" id="ARBA00006360"/>
    </source>
</evidence>
<dbReference type="Pfam" id="PF22608">
    <property type="entry name" value="DNAX_ATPase_lid"/>
    <property type="match status" value="1"/>
</dbReference>
<reference evidence="13 14" key="1">
    <citation type="submission" date="2017-08" db="EMBL/GenBank/DDBJ databases">
        <authorList>
            <person name="de Groot N.N."/>
        </authorList>
    </citation>
    <scope>NUCLEOTIDE SEQUENCE [LARGE SCALE GENOMIC DNA]</scope>
    <source>
        <strain evidence="13 14">HM2</strain>
    </source>
</reference>
<keyword evidence="8 11" id="KW-0067">ATP-binding</keyword>
<dbReference type="GO" id="GO:0003887">
    <property type="term" value="F:DNA-directed DNA polymerase activity"/>
    <property type="evidence" value="ECO:0007669"/>
    <property type="project" value="UniProtKB-KW"/>
</dbReference>
<accession>A0A380RWA4</accession>
<evidence type="ECO:0000256" key="6">
    <source>
        <dbReference type="ARBA" id="ARBA00022741"/>
    </source>
</evidence>
<dbReference type="InterPro" id="IPR050238">
    <property type="entry name" value="DNA_Rep/Repair_Clamp_Loader"/>
</dbReference>
<comment type="similarity">
    <text evidence="1 11">Belongs to the DnaX/STICHEL family.</text>
</comment>
<dbReference type="SUPFAM" id="SSF52540">
    <property type="entry name" value="P-loop containing nucleoside triphosphate hydrolases"/>
    <property type="match status" value="1"/>
</dbReference>
<evidence type="ECO:0000256" key="4">
    <source>
        <dbReference type="ARBA" id="ARBA00022705"/>
    </source>
</evidence>
<evidence type="ECO:0000256" key="9">
    <source>
        <dbReference type="ARBA" id="ARBA00022932"/>
    </source>
</evidence>
<evidence type="ECO:0000256" key="10">
    <source>
        <dbReference type="ARBA" id="ARBA00049244"/>
    </source>
</evidence>
<comment type="catalytic activity">
    <reaction evidence="10 11">
        <text>DNA(n) + a 2'-deoxyribonucleoside 5'-triphosphate = DNA(n+1) + diphosphate</text>
        <dbReference type="Rhea" id="RHEA:22508"/>
        <dbReference type="Rhea" id="RHEA-COMP:17339"/>
        <dbReference type="Rhea" id="RHEA-COMP:17340"/>
        <dbReference type="ChEBI" id="CHEBI:33019"/>
        <dbReference type="ChEBI" id="CHEBI:61560"/>
        <dbReference type="ChEBI" id="CHEBI:173112"/>
        <dbReference type="EC" id="2.7.7.7"/>
    </reaction>
</comment>
<evidence type="ECO:0000256" key="3">
    <source>
        <dbReference type="ARBA" id="ARBA00022695"/>
    </source>
</evidence>
<dbReference type="FunFam" id="3.40.50.300:FF:000014">
    <property type="entry name" value="DNA polymerase III subunit gamma/tau"/>
    <property type="match status" value="1"/>
</dbReference>
<dbReference type="InterPro" id="IPR027417">
    <property type="entry name" value="P-loop_NTPase"/>
</dbReference>
<dbReference type="Gene3D" id="1.10.8.60">
    <property type="match status" value="1"/>
</dbReference>
<dbReference type="InterPro" id="IPR003593">
    <property type="entry name" value="AAA+_ATPase"/>
</dbReference>
<dbReference type="NCBIfam" id="NF004046">
    <property type="entry name" value="PRK05563.1"/>
    <property type="match status" value="1"/>
</dbReference>
<evidence type="ECO:0000256" key="8">
    <source>
        <dbReference type="ARBA" id="ARBA00022840"/>
    </source>
</evidence>
<dbReference type="Gene3D" id="3.40.50.300">
    <property type="entry name" value="P-loop containing nucleotide triphosphate hydrolases"/>
    <property type="match status" value="1"/>
</dbReference>
<dbReference type="InterPro" id="IPR001270">
    <property type="entry name" value="ClpA/B"/>
</dbReference>
<evidence type="ECO:0000313" key="13">
    <source>
        <dbReference type="EMBL" id="SUQ19843.1"/>
    </source>
</evidence>
<dbReference type="InterPro" id="IPR022754">
    <property type="entry name" value="DNA_pol_III_gamma-3"/>
</dbReference>
<proteinExistence type="inferred from homology"/>
<dbReference type="AlphaFoldDB" id="A0A380RWA4"/>
<protein>
    <recommendedName>
        <fullName evidence="11">DNA polymerase III subunit gamma/tau</fullName>
        <ecNumber evidence="11">2.7.7.7</ecNumber>
    </recommendedName>
</protein>
<keyword evidence="2 11" id="KW-0808">Transferase</keyword>
<dbReference type="Proteomes" id="UP000255423">
    <property type="component" value="Unassembled WGS sequence"/>
</dbReference>
<dbReference type="CDD" id="cd18137">
    <property type="entry name" value="HLD_clamp_pol_III_gamma_tau"/>
    <property type="match status" value="1"/>
</dbReference>
<dbReference type="NCBIfam" id="TIGR02397">
    <property type="entry name" value="dnaX_nterm"/>
    <property type="match status" value="1"/>
</dbReference>
<dbReference type="GO" id="GO:0046872">
    <property type="term" value="F:metal ion binding"/>
    <property type="evidence" value="ECO:0007669"/>
    <property type="project" value="UniProtKB-KW"/>
</dbReference>
<keyword evidence="3 11" id="KW-0548">Nucleotidyltransferase</keyword>
<evidence type="ECO:0000313" key="14">
    <source>
        <dbReference type="Proteomes" id="UP000255423"/>
    </source>
</evidence>
<organism evidence="13 14">
    <name type="scientific">Fibrobacter succinogenes</name>
    <name type="common">Bacteroides succinogenes</name>
    <dbReference type="NCBI Taxonomy" id="833"/>
    <lineage>
        <taxon>Bacteria</taxon>
        <taxon>Pseudomonadati</taxon>
        <taxon>Fibrobacterota</taxon>
        <taxon>Fibrobacteria</taxon>
        <taxon>Fibrobacterales</taxon>
        <taxon>Fibrobacteraceae</taxon>
        <taxon>Fibrobacter</taxon>
    </lineage>
</organism>
<dbReference type="Pfam" id="PF12169">
    <property type="entry name" value="DNA_pol3_gamma3"/>
    <property type="match status" value="1"/>
</dbReference>
<dbReference type="InterPro" id="IPR008921">
    <property type="entry name" value="DNA_pol3_clamp-load_cplx_C"/>
</dbReference>
<evidence type="ECO:0000256" key="7">
    <source>
        <dbReference type="ARBA" id="ARBA00022833"/>
    </source>
</evidence>
<dbReference type="RefSeq" id="WP_109572363.1">
    <property type="nucleotide sequence ID" value="NZ_UHJL01000001.1"/>
</dbReference>
<dbReference type="GO" id="GO:0006261">
    <property type="term" value="P:DNA-templated DNA replication"/>
    <property type="evidence" value="ECO:0007669"/>
    <property type="project" value="TreeGrafter"/>
</dbReference>
<evidence type="ECO:0000259" key="12">
    <source>
        <dbReference type="SMART" id="SM00382"/>
    </source>
</evidence>
<gene>
    <name evidence="11" type="primary">dnaX</name>
    <name evidence="13" type="ORF">SAMN05661053_1087</name>
</gene>
<dbReference type="PRINTS" id="PR00300">
    <property type="entry name" value="CLPPROTEASEA"/>
</dbReference>
<dbReference type="Pfam" id="PF13177">
    <property type="entry name" value="DNA_pol3_delta2"/>
    <property type="match status" value="1"/>
</dbReference>
<dbReference type="PANTHER" id="PTHR11669:SF0">
    <property type="entry name" value="PROTEIN STICHEL-LIKE 2"/>
    <property type="match status" value="1"/>
</dbReference>
<keyword evidence="4 11" id="KW-0235">DNA replication</keyword>
<keyword evidence="5" id="KW-0479">Metal-binding</keyword>
<dbReference type="GO" id="GO:0003677">
    <property type="term" value="F:DNA binding"/>
    <property type="evidence" value="ECO:0007669"/>
    <property type="project" value="InterPro"/>
</dbReference>
<dbReference type="InterPro" id="IPR012763">
    <property type="entry name" value="DNA_pol_III_sug/sutau_N"/>
</dbReference>
<comment type="function">
    <text evidence="11">DNA polymerase III is a complex, multichain enzyme responsible for most of the replicative synthesis in bacteria. This DNA polymerase also exhibits 3' to 5' exonuclease activity.</text>
</comment>
<sequence length="575" mass="64308">MAYIAMARKWRPQSFSDMVGQEHIAKTLENAIQGGRLHHAFLFTGTRGVGKTTSARILARTLNCKGSDPLHPCGQCDSCKDIAGGNPMDVYEIDAASNTSVDNIRDVIERVQYPPVIGKYKIFIIDEVHMLSTGAFNALLKTLEEPPSHVIFIFATTEVNKVPQTILSRVQRFDFKRLTVDQIRSRLRYICEQEGIKATDEALDIFAEKADGSMRDGLTYFDQAYAFTGNEMTAESVRSVLGIPPVELFFSLIQSIENHDIKGCFRMVDDAVKIGIEFIPLLDGFGKFLRNLLYARLDAFTPDALNITEELYTKYKSCAQSLTNGDILRISKMLIDLQGTLRYSTNPRLLVETTFARMAWLDRLVDLRKALAAINDPKSAENDAVKKKVTEVSAMIDAQEEVQASYDDPFAGYDQGGVQAFSRYEIAAAWPSILSNIANDGDYVFSAAIAGTTLETGDPEQNPFPVALTYAGTTENAENWGYRQMTEHPEYVERVTRILEDRLQTKIALSIRTRAFTESELAEQRAAKMSPYELDLEKEPGLSKLQQMFATELVFTKKLKKAAIVSQCDEEDCDA</sequence>
<dbReference type="GO" id="GO:0005524">
    <property type="term" value="F:ATP binding"/>
    <property type="evidence" value="ECO:0007669"/>
    <property type="project" value="UniProtKB-KW"/>
</dbReference>
<dbReference type="EMBL" id="UHJL01000001">
    <property type="protein sequence ID" value="SUQ19843.1"/>
    <property type="molecule type" value="Genomic_DNA"/>
</dbReference>
<dbReference type="Gene3D" id="1.20.272.10">
    <property type="match status" value="1"/>
</dbReference>
<keyword evidence="9 11" id="KW-0239">DNA-directed DNA polymerase</keyword>
<dbReference type="SMART" id="SM00382">
    <property type="entry name" value="AAA"/>
    <property type="match status" value="1"/>
</dbReference>
<keyword evidence="7" id="KW-0862">Zinc</keyword>
<evidence type="ECO:0000256" key="2">
    <source>
        <dbReference type="ARBA" id="ARBA00022679"/>
    </source>
</evidence>
<dbReference type="InterPro" id="IPR045085">
    <property type="entry name" value="HLD_clamp_pol_III_gamma_tau"/>
</dbReference>
<keyword evidence="6 11" id="KW-0547">Nucleotide-binding</keyword>
<comment type="subunit">
    <text evidence="11">DNA polymerase III contains a core (composed of alpha, epsilon and theta chains) that associates with a tau subunit. This core dimerizes to form the POLIII' complex. PolIII' associates with the gamma complex (composed of gamma, delta, delta', psi and chi chains) and with the beta chain to form the complete DNA polymerase III complex.</text>
</comment>
<dbReference type="PANTHER" id="PTHR11669">
    <property type="entry name" value="REPLICATION FACTOR C / DNA POLYMERASE III GAMMA-TAU SUBUNIT"/>
    <property type="match status" value="1"/>
</dbReference>
<dbReference type="FunFam" id="1.10.8.60:FF:000013">
    <property type="entry name" value="DNA polymerase III subunit gamma/tau"/>
    <property type="match status" value="1"/>
</dbReference>
<dbReference type="SUPFAM" id="SSF48019">
    <property type="entry name" value="post-AAA+ oligomerization domain-like"/>
    <property type="match status" value="1"/>
</dbReference>
<dbReference type="EC" id="2.7.7.7" evidence="11"/>
<dbReference type="CDD" id="cd00009">
    <property type="entry name" value="AAA"/>
    <property type="match status" value="1"/>
</dbReference>
<evidence type="ECO:0000256" key="5">
    <source>
        <dbReference type="ARBA" id="ARBA00022723"/>
    </source>
</evidence>
<dbReference type="GO" id="GO:0009360">
    <property type="term" value="C:DNA polymerase III complex"/>
    <property type="evidence" value="ECO:0007669"/>
    <property type="project" value="InterPro"/>
</dbReference>
<feature type="domain" description="AAA+ ATPase" evidence="12">
    <location>
        <begin position="37"/>
        <end position="184"/>
    </location>
</feature>
<name>A0A380RWA4_FIBSU</name>
<evidence type="ECO:0000256" key="11">
    <source>
        <dbReference type="RuleBase" id="RU364063"/>
    </source>
</evidence>